<proteinExistence type="predicted"/>
<dbReference type="InterPro" id="IPR020846">
    <property type="entry name" value="MFS_dom"/>
</dbReference>
<dbReference type="InterPro" id="IPR036259">
    <property type="entry name" value="MFS_trans_sf"/>
</dbReference>
<evidence type="ECO:0000256" key="5">
    <source>
        <dbReference type="ARBA" id="ARBA00023136"/>
    </source>
</evidence>
<keyword evidence="2" id="KW-0813">Transport</keyword>
<dbReference type="Proteomes" id="UP001235744">
    <property type="component" value="Chromosome"/>
</dbReference>
<dbReference type="InterPro" id="IPR011701">
    <property type="entry name" value="MFS"/>
</dbReference>
<evidence type="ECO:0000256" key="3">
    <source>
        <dbReference type="ARBA" id="ARBA00022692"/>
    </source>
</evidence>
<keyword evidence="10" id="KW-1185">Reference proteome</keyword>
<dbReference type="Pfam" id="PF07690">
    <property type="entry name" value="MFS_1"/>
    <property type="match status" value="1"/>
</dbReference>
<feature type="region of interest" description="Disordered" evidence="6">
    <location>
        <begin position="466"/>
        <end position="489"/>
    </location>
</feature>
<reference evidence="9 10" key="1">
    <citation type="submission" date="2023-03" db="EMBL/GenBank/DDBJ databases">
        <title>Isolation and description of six Streptomyces strains from soil environments, able to metabolize different microbial glucans.</title>
        <authorList>
            <person name="Widen T."/>
            <person name="Larsbrink J."/>
        </authorList>
    </citation>
    <scope>NUCLEOTIDE SEQUENCE [LARGE SCALE GENOMIC DNA]</scope>
    <source>
        <strain evidence="9 10">Alt2</strain>
    </source>
</reference>
<feature type="transmembrane region" description="Helical" evidence="7">
    <location>
        <begin position="369"/>
        <end position="388"/>
    </location>
</feature>
<evidence type="ECO:0000256" key="1">
    <source>
        <dbReference type="ARBA" id="ARBA00004429"/>
    </source>
</evidence>
<dbReference type="PANTHER" id="PTHR23501">
    <property type="entry name" value="MAJOR FACILITATOR SUPERFAMILY"/>
    <property type="match status" value="1"/>
</dbReference>
<feature type="transmembrane region" description="Helical" evidence="7">
    <location>
        <begin position="246"/>
        <end position="264"/>
    </location>
</feature>
<feature type="transmembrane region" description="Helical" evidence="7">
    <location>
        <begin position="115"/>
        <end position="136"/>
    </location>
</feature>
<dbReference type="EMBL" id="CP120988">
    <property type="protein sequence ID" value="WLQ61572.1"/>
    <property type="molecule type" value="Genomic_DNA"/>
</dbReference>
<dbReference type="PROSITE" id="PS50850">
    <property type="entry name" value="MFS"/>
    <property type="match status" value="1"/>
</dbReference>
<dbReference type="PANTHER" id="PTHR23501:SF191">
    <property type="entry name" value="VACUOLAR BASIC AMINO ACID TRANSPORTER 4"/>
    <property type="match status" value="1"/>
</dbReference>
<dbReference type="Gene3D" id="1.20.1250.20">
    <property type="entry name" value="MFS general substrate transporter like domains"/>
    <property type="match status" value="1"/>
</dbReference>
<feature type="transmembrane region" description="Helical" evidence="7">
    <location>
        <begin position="441"/>
        <end position="458"/>
    </location>
</feature>
<feature type="transmembrane region" description="Helical" evidence="7">
    <location>
        <begin position="320"/>
        <end position="337"/>
    </location>
</feature>
<evidence type="ECO:0000256" key="4">
    <source>
        <dbReference type="ARBA" id="ARBA00022989"/>
    </source>
</evidence>
<feature type="transmembrane region" description="Helical" evidence="7">
    <location>
        <begin position="219"/>
        <end position="240"/>
    </location>
</feature>
<dbReference type="Gene3D" id="1.20.1720.10">
    <property type="entry name" value="Multidrug resistance protein D"/>
    <property type="match status" value="1"/>
</dbReference>
<protein>
    <submittedName>
        <fullName evidence="9">MFS transporter</fullName>
    </submittedName>
</protein>
<feature type="transmembrane region" description="Helical" evidence="7">
    <location>
        <begin position="276"/>
        <end position="300"/>
    </location>
</feature>
<keyword evidence="4 7" id="KW-1133">Transmembrane helix</keyword>
<organism evidence="9 10">
    <name type="scientific">Streptomyces poriferorum</name>
    <dbReference type="NCBI Taxonomy" id="2798799"/>
    <lineage>
        <taxon>Bacteria</taxon>
        <taxon>Bacillati</taxon>
        <taxon>Actinomycetota</taxon>
        <taxon>Actinomycetes</taxon>
        <taxon>Kitasatosporales</taxon>
        <taxon>Streptomycetaceae</taxon>
        <taxon>Streptomyces</taxon>
    </lineage>
</organism>
<gene>
    <name evidence="9" type="ORF">P8A19_05015</name>
</gene>
<feature type="compositionally biased region" description="Basic and acidic residues" evidence="6">
    <location>
        <begin position="475"/>
        <end position="489"/>
    </location>
</feature>
<feature type="domain" description="Major facilitator superfamily (MFS) profile" evidence="8">
    <location>
        <begin position="24"/>
        <end position="461"/>
    </location>
</feature>
<evidence type="ECO:0000256" key="2">
    <source>
        <dbReference type="ARBA" id="ARBA00022448"/>
    </source>
</evidence>
<dbReference type="SUPFAM" id="SSF103473">
    <property type="entry name" value="MFS general substrate transporter"/>
    <property type="match status" value="1"/>
</dbReference>
<evidence type="ECO:0000313" key="9">
    <source>
        <dbReference type="EMBL" id="WLQ61572.1"/>
    </source>
</evidence>
<evidence type="ECO:0000259" key="8">
    <source>
        <dbReference type="PROSITE" id="PS50850"/>
    </source>
</evidence>
<accession>A0ABY9J5Z0</accession>
<evidence type="ECO:0000313" key="10">
    <source>
        <dbReference type="Proteomes" id="UP001235744"/>
    </source>
</evidence>
<feature type="transmembrane region" description="Helical" evidence="7">
    <location>
        <begin position="90"/>
        <end position="109"/>
    </location>
</feature>
<keyword evidence="3 7" id="KW-0812">Transmembrane</keyword>
<sequence>MVSGLRRLRPGGAEGVAGGFDRRLLAPMMLGAVLNPVNSSIISVSLVPIGAAFGAPPSETAWLISSLYLATSIGQPVVGRLIDLFGPRRLFLAGTALTGIAGVVGMLAPNLAVLVAARVLLGFGTCAGYPAAMYLIRSESKRTGHKSPAGVLTALAVTTQTIAVIGPGLGGLLIGAGGWRATLAVNIPLAAAGLCLGARRIPATPTFRREDGRHPVSDLDLPGMGLFAAALVCLLLFLMNPGGGDWYLLVLTAAAAAGFTWRELRARQPFIDVRVLGGNLPLLATYTRTLLCYVVTYAFLYGYTQWTEQGRGLSPSQAGLVQLPLFATAIVVSTLTGRRRAVRGKLLAGATGQIIACALLFLLNAHSPVWMLLMVVIVLGVPQGLNNLALQNAVFHQADGERMGSSAGLLRTFGYLGAIIASAASGSFFGERADTGGLHHLAAFMLAVSVLFLAVTVADRSLRRIGADGADETSADPRTDPPPDAKDER</sequence>
<keyword evidence="5 7" id="KW-0472">Membrane</keyword>
<comment type="subcellular location">
    <subcellularLocation>
        <location evidence="1">Cell inner membrane</location>
        <topology evidence="1">Multi-pass membrane protein</topology>
    </subcellularLocation>
</comment>
<evidence type="ECO:0000256" key="6">
    <source>
        <dbReference type="SAM" id="MobiDB-lite"/>
    </source>
</evidence>
<feature type="transmembrane region" description="Helical" evidence="7">
    <location>
        <begin position="148"/>
        <end position="173"/>
    </location>
</feature>
<evidence type="ECO:0000256" key="7">
    <source>
        <dbReference type="SAM" id="Phobius"/>
    </source>
</evidence>
<name>A0ABY9J5Z0_9ACTN</name>
<feature type="transmembrane region" description="Helical" evidence="7">
    <location>
        <begin position="179"/>
        <end position="198"/>
    </location>
</feature>
<feature type="transmembrane region" description="Helical" evidence="7">
    <location>
        <begin position="409"/>
        <end position="429"/>
    </location>
</feature>